<dbReference type="Gene3D" id="3.80.10.10">
    <property type="entry name" value="Ribonuclease Inhibitor"/>
    <property type="match status" value="1"/>
</dbReference>
<dbReference type="InterPro" id="IPR032675">
    <property type="entry name" value="LRR_dom_sf"/>
</dbReference>
<dbReference type="OrthoDB" id="3543113at2759"/>
<keyword evidence="2" id="KW-1185">Reference proteome</keyword>
<comment type="caution">
    <text evidence="1">The sequence shown here is derived from an EMBL/GenBank/DDBJ whole genome shotgun (WGS) entry which is preliminary data.</text>
</comment>
<dbReference type="Proteomes" id="UP000298061">
    <property type="component" value="Unassembled WGS sequence"/>
</dbReference>
<evidence type="ECO:0000313" key="2">
    <source>
        <dbReference type="Proteomes" id="UP000298061"/>
    </source>
</evidence>
<reference evidence="1 2" key="1">
    <citation type="submission" date="2019-02" db="EMBL/GenBank/DDBJ databases">
        <title>Genome sequencing of the rare red list fungi Hericium alpestre (H. flagellum).</title>
        <authorList>
            <person name="Buettner E."/>
            <person name="Kellner H."/>
        </authorList>
    </citation>
    <scope>NUCLEOTIDE SEQUENCE [LARGE SCALE GENOMIC DNA]</scope>
    <source>
        <strain evidence="1 2">DSM 108284</strain>
    </source>
</reference>
<evidence type="ECO:0000313" key="1">
    <source>
        <dbReference type="EMBL" id="TFY78599.1"/>
    </source>
</evidence>
<dbReference type="SUPFAM" id="SSF52047">
    <property type="entry name" value="RNI-like"/>
    <property type="match status" value="1"/>
</dbReference>
<gene>
    <name evidence="1" type="ORF">EWM64_g5413</name>
</gene>
<name>A0A4Y9ZYM4_9AGAM</name>
<protein>
    <recommendedName>
        <fullName evidence="3">F-box domain-containing protein</fullName>
    </recommendedName>
</protein>
<dbReference type="EMBL" id="SFCI01000649">
    <property type="protein sequence ID" value="TFY78599.1"/>
    <property type="molecule type" value="Genomic_DNA"/>
</dbReference>
<accession>A0A4Y9ZYM4</accession>
<sequence>MWIHEDMVFRALGSELHERLRDMNGSITPNLRHLIWDVADHQLFFSHLRTYVTASIKHLALHPHWTSDTSISLRSVCPDLQRLDLLEAEDAVNVTRDILGIPSVNILDTACHDLRPTAFLHLSTLSNLHSLTFPGVIPRENVPPHDLPIPPPDQSTPFFPTLRKLNIGSVALPPCSRMLRALSNPQLLEELSISHTEYRGPCIHVPEYLDTIRNRLDSQTLSKFKLDIASGAFLLKGTEDPTSYRAIPATLQPLLTFSNMQDCEILLQELDCDDDFLASIASSWPRLRRLSLLSHPWHQEQSHFTLRGLFPLARGCPRLTYLALNMMPQTGEELRLEGLVLTWSHRSNPFSGPLTMWLGCLGHVAAGKDSEVARYLKTIFPNVRDVSNAHVNYWINHDRLGHMEKDAYADQGSPVARPNSLYIVALDMSPIDRSDAELDLFFSDISADSDSEEDL</sequence>
<proteinExistence type="predicted"/>
<organism evidence="1 2">
    <name type="scientific">Hericium alpestre</name>
    <dbReference type="NCBI Taxonomy" id="135208"/>
    <lineage>
        <taxon>Eukaryota</taxon>
        <taxon>Fungi</taxon>
        <taxon>Dikarya</taxon>
        <taxon>Basidiomycota</taxon>
        <taxon>Agaricomycotina</taxon>
        <taxon>Agaricomycetes</taxon>
        <taxon>Russulales</taxon>
        <taxon>Hericiaceae</taxon>
        <taxon>Hericium</taxon>
    </lineage>
</organism>
<dbReference type="AlphaFoldDB" id="A0A4Y9ZYM4"/>
<evidence type="ECO:0008006" key="3">
    <source>
        <dbReference type="Google" id="ProtNLM"/>
    </source>
</evidence>